<name>A0A0G1C6K9_9BACT</name>
<accession>A0A0G1C6K9</accession>
<reference evidence="1 2" key="1">
    <citation type="journal article" date="2015" name="Nature">
        <title>rRNA introns, odd ribosomes, and small enigmatic genomes across a large radiation of phyla.</title>
        <authorList>
            <person name="Brown C.T."/>
            <person name="Hug L.A."/>
            <person name="Thomas B.C."/>
            <person name="Sharon I."/>
            <person name="Castelle C.J."/>
            <person name="Singh A."/>
            <person name="Wilkins M.J."/>
            <person name="Williams K.H."/>
            <person name="Banfield J.F."/>
        </authorList>
    </citation>
    <scope>NUCLEOTIDE SEQUENCE [LARGE SCALE GENOMIC DNA]</scope>
</reference>
<evidence type="ECO:0000313" key="1">
    <source>
        <dbReference type="EMBL" id="KKS81182.1"/>
    </source>
</evidence>
<dbReference type="Proteomes" id="UP000034810">
    <property type="component" value="Unassembled WGS sequence"/>
</dbReference>
<comment type="caution">
    <text evidence="1">The sequence shown here is derived from an EMBL/GenBank/DDBJ whole genome shotgun (WGS) entry which is preliminary data.</text>
</comment>
<sequence length="108" mass="12733">MLLKDKRSVKFYLDRNKQTQFLKSQAMNEKAVNACLKDGMRRFIKPMLQMQTTRIGNIQLTVILHSKRGEIRVADIGWLKRFLQGKGWTYRRDVLSCVGVWEGVFERL</sequence>
<dbReference type="AlphaFoldDB" id="A0A0G1C6K9"/>
<dbReference type="EMBL" id="LCFA01000026">
    <property type="protein sequence ID" value="KKS81182.1"/>
    <property type="molecule type" value="Genomic_DNA"/>
</dbReference>
<proteinExistence type="predicted"/>
<evidence type="ECO:0000313" key="2">
    <source>
        <dbReference type="Proteomes" id="UP000034810"/>
    </source>
</evidence>
<protein>
    <submittedName>
        <fullName evidence="1">Uncharacterized protein</fullName>
    </submittedName>
</protein>
<gene>
    <name evidence="1" type="ORF">UV58_C0026G0002</name>
</gene>
<organism evidence="1 2">
    <name type="scientific">Candidatus Wolfebacteria bacterium GW2011_GWC1_43_10</name>
    <dbReference type="NCBI Taxonomy" id="1619011"/>
    <lineage>
        <taxon>Bacteria</taxon>
        <taxon>Candidatus Wolfeibacteriota</taxon>
    </lineage>
</organism>